<accession>A0A2I1FZP4</accession>
<keyword evidence="2" id="KW-1185">Reference proteome</keyword>
<dbReference type="Proteomes" id="UP000234323">
    <property type="component" value="Unassembled WGS sequence"/>
</dbReference>
<organism evidence="1 2">
    <name type="scientific">Rhizophagus irregularis</name>
    <dbReference type="NCBI Taxonomy" id="588596"/>
    <lineage>
        <taxon>Eukaryota</taxon>
        <taxon>Fungi</taxon>
        <taxon>Fungi incertae sedis</taxon>
        <taxon>Mucoromycota</taxon>
        <taxon>Glomeromycotina</taxon>
        <taxon>Glomeromycetes</taxon>
        <taxon>Glomerales</taxon>
        <taxon>Glomeraceae</taxon>
        <taxon>Rhizophagus</taxon>
    </lineage>
</organism>
<evidence type="ECO:0000313" key="2">
    <source>
        <dbReference type="Proteomes" id="UP000234323"/>
    </source>
</evidence>
<dbReference type="AlphaFoldDB" id="A0A2I1FZP4"/>
<reference evidence="1 2" key="1">
    <citation type="submission" date="2015-10" db="EMBL/GenBank/DDBJ databases">
        <title>Genome analyses suggest a sexual origin of heterokaryosis in a supposedly ancient asexual fungus.</title>
        <authorList>
            <person name="Ropars J."/>
            <person name="Sedzielewska K."/>
            <person name="Noel J."/>
            <person name="Charron P."/>
            <person name="Farinelli L."/>
            <person name="Marton T."/>
            <person name="Kruger M."/>
            <person name="Pelin A."/>
            <person name="Brachmann A."/>
            <person name="Corradi N."/>
        </authorList>
    </citation>
    <scope>NUCLEOTIDE SEQUENCE [LARGE SCALE GENOMIC DNA]</scope>
    <source>
        <strain evidence="1 2">A4</strain>
    </source>
</reference>
<name>A0A2I1FZP4_9GLOM</name>
<sequence length="76" mass="8811">MKTASTCFGCKKCPYCGIELKKTLVIDSSENDCDVDVFDETNNKEQITFKLEKAVGTGARLYDMQNYKNYWIRKRI</sequence>
<evidence type="ECO:0000313" key="1">
    <source>
        <dbReference type="EMBL" id="PKY39816.1"/>
    </source>
</evidence>
<protein>
    <submittedName>
        <fullName evidence="1">Uncharacterized protein</fullName>
    </submittedName>
</protein>
<comment type="caution">
    <text evidence="1">The sequence shown here is derived from an EMBL/GenBank/DDBJ whole genome shotgun (WGS) entry which is preliminary data.</text>
</comment>
<dbReference type="EMBL" id="LLXI01000078">
    <property type="protein sequence ID" value="PKY39816.1"/>
    <property type="molecule type" value="Genomic_DNA"/>
</dbReference>
<proteinExistence type="predicted"/>
<gene>
    <name evidence="1" type="ORF">RhiirA4_453076</name>
</gene>